<feature type="transmembrane region" description="Helical" evidence="1">
    <location>
        <begin position="37"/>
        <end position="57"/>
    </location>
</feature>
<reference evidence="2 3" key="2">
    <citation type="journal article" date="2014" name="Genome Announc.">
        <title>Complete Genome Sequence of Methanoregula formicica SMSPT, a Mesophilic Hydrogenotrophic Methanogen Isolated from a Methanogenic Upflow Anaerobic Sludge Blanket Reactor.</title>
        <authorList>
            <person name="Yamamoto K."/>
            <person name="Tamaki H."/>
            <person name="Cadillo-Quiroz H."/>
            <person name="Imachi H."/>
            <person name="Kyrpides N."/>
            <person name="Woyke T."/>
            <person name="Goodwin L."/>
            <person name="Zinder S.H."/>
            <person name="Kamagata Y."/>
            <person name="Liu W.T."/>
        </authorList>
    </citation>
    <scope>NUCLEOTIDE SEQUENCE [LARGE SCALE GENOMIC DNA]</scope>
    <source>
        <strain evidence="3">DSM 22288 / NBRC 105244 / SMSP</strain>
    </source>
</reference>
<proteinExistence type="predicted"/>
<dbReference type="KEGG" id="mfo:Metfor_2525"/>
<dbReference type="OrthoDB" id="385122at2157"/>
<dbReference type="RefSeq" id="WP_015286481.1">
    <property type="nucleotide sequence ID" value="NC_019943.1"/>
</dbReference>
<keyword evidence="1" id="KW-0812">Transmembrane</keyword>
<keyword evidence="3" id="KW-1185">Reference proteome</keyword>
<organism evidence="2 3">
    <name type="scientific">Methanoregula formicica (strain DSM 22288 / NBRC 105244 / SMSP)</name>
    <dbReference type="NCBI Taxonomy" id="593750"/>
    <lineage>
        <taxon>Archaea</taxon>
        <taxon>Methanobacteriati</taxon>
        <taxon>Methanobacteriota</taxon>
        <taxon>Stenosarchaea group</taxon>
        <taxon>Methanomicrobia</taxon>
        <taxon>Methanomicrobiales</taxon>
        <taxon>Methanoregulaceae</taxon>
        <taxon>Methanoregula</taxon>
    </lineage>
</organism>
<evidence type="ECO:0000313" key="2">
    <source>
        <dbReference type="EMBL" id="AGB03519.1"/>
    </source>
</evidence>
<keyword evidence="1" id="KW-0472">Membrane</keyword>
<protein>
    <submittedName>
        <fullName evidence="2">Uncharacterized protein</fullName>
    </submittedName>
</protein>
<dbReference type="EMBL" id="CP003167">
    <property type="protein sequence ID" value="AGB03519.1"/>
    <property type="molecule type" value="Genomic_DNA"/>
</dbReference>
<dbReference type="STRING" id="593750.Metfor_2525"/>
<keyword evidence="1" id="KW-1133">Transmembrane helix</keyword>
<sequence length="66" mass="6916" precursor="true">MSDWDIASVGHVLIGSSITVAGIIIAALLIGMNIPMASFLLITTTVLIVMSAVLIIYKVPRSPPPI</sequence>
<dbReference type="InParanoid" id="L0HKC1"/>
<evidence type="ECO:0000256" key="1">
    <source>
        <dbReference type="SAM" id="Phobius"/>
    </source>
</evidence>
<dbReference type="eggNOG" id="arCOG12339">
    <property type="taxonomic scope" value="Archaea"/>
</dbReference>
<dbReference type="GeneID" id="14309917"/>
<reference evidence="3" key="1">
    <citation type="submission" date="2011-12" db="EMBL/GenBank/DDBJ databases">
        <title>Complete sequence of Methanoregula formicicum SMSP.</title>
        <authorList>
            <person name="Lucas S."/>
            <person name="Han J."/>
            <person name="Lapidus A."/>
            <person name="Cheng J.-F."/>
            <person name="Goodwin L."/>
            <person name="Pitluck S."/>
            <person name="Peters L."/>
            <person name="Ovchinnikova G."/>
            <person name="Teshima H."/>
            <person name="Detter J.C."/>
            <person name="Han C."/>
            <person name="Tapia R."/>
            <person name="Land M."/>
            <person name="Hauser L."/>
            <person name="Kyrpides N."/>
            <person name="Ivanova N."/>
            <person name="Pagani I."/>
            <person name="Imachi H."/>
            <person name="Tamaki H."/>
            <person name="Sekiguchi Y."/>
            <person name="Kamagata Y."/>
            <person name="Cadillo-Quiroz H."/>
            <person name="Zinder S."/>
            <person name="Liu W.-T."/>
            <person name="Woyke T."/>
        </authorList>
    </citation>
    <scope>NUCLEOTIDE SEQUENCE [LARGE SCALE GENOMIC DNA]</scope>
    <source>
        <strain evidence="3">DSM 22288 / NBRC 105244 / SMSP</strain>
    </source>
</reference>
<gene>
    <name evidence="2" type="ordered locus">Metfor_2525</name>
</gene>
<evidence type="ECO:0000313" key="3">
    <source>
        <dbReference type="Proteomes" id="UP000010824"/>
    </source>
</evidence>
<name>L0HKC1_METFS</name>
<dbReference type="HOGENOM" id="CLU_2820785_0_0_2"/>
<dbReference type="AlphaFoldDB" id="L0HKC1"/>
<feature type="transmembrane region" description="Helical" evidence="1">
    <location>
        <begin position="6"/>
        <end position="30"/>
    </location>
</feature>
<accession>L0HKC1</accession>
<dbReference type="Proteomes" id="UP000010824">
    <property type="component" value="Chromosome"/>
</dbReference>